<dbReference type="AlphaFoldDB" id="A0AAD8SD34"/>
<name>A0AAD8SD34_LOLMU</name>
<organism evidence="1 2">
    <name type="scientific">Lolium multiflorum</name>
    <name type="common">Italian ryegrass</name>
    <name type="synonym">Lolium perenne subsp. multiflorum</name>
    <dbReference type="NCBI Taxonomy" id="4521"/>
    <lineage>
        <taxon>Eukaryota</taxon>
        <taxon>Viridiplantae</taxon>
        <taxon>Streptophyta</taxon>
        <taxon>Embryophyta</taxon>
        <taxon>Tracheophyta</taxon>
        <taxon>Spermatophyta</taxon>
        <taxon>Magnoliopsida</taxon>
        <taxon>Liliopsida</taxon>
        <taxon>Poales</taxon>
        <taxon>Poaceae</taxon>
        <taxon>BOP clade</taxon>
        <taxon>Pooideae</taxon>
        <taxon>Poodae</taxon>
        <taxon>Poeae</taxon>
        <taxon>Poeae Chloroplast Group 2 (Poeae type)</taxon>
        <taxon>Loliodinae</taxon>
        <taxon>Loliinae</taxon>
        <taxon>Lolium</taxon>
    </lineage>
</organism>
<evidence type="ECO:0000313" key="1">
    <source>
        <dbReference type="EMBL" id="KAK1649912.1"/>
    </source>
</evidence>
<gene>
    <name evidence="1" type="ORF">QYE76_067717</name>
</gene>
<sequence length="186" mass="22196">MRSRIRQLPHALWYDHTHHHKDFRHEFITWEHEVWWAIREKCDFQPSEDYDALDAAIEEEDEGGDDNEEMEDMASPTTVKLAVLVPDSYVEDAATAAALVQSRADEDAKWSWRGWTRSSNSRPWWRSTWRLCHRHHLFRRTRLPRPSERASWCCLLRSTRRPPPCRSTSIRRSTCRSRRRSKLGGQ</sequence>
<comment type="caution">
    <text evidence="1">The sequence shown here is derived from an EMBL/GenBank/DDBJ whole genome shotgun (WGS) entry which is preliminary data.</text>
</comment>
<reference evidence="1" key="1">
    <citation type="submission" date="2023-07" db="EMBL/GenBank/DDBJ databases">
        <title>A chromosome-level genome assembly of Lolium multiflorum.</title>
        <authorList>
            <person name="Chen Y."/>
            <person name="Copetti D."/>
            <person name="Kolliker R."/>
            <person name="Studer B."/>
        </authorList>
    </citation>
    <scope>NUCLEOTIDE SEQUENCE</scope>
    <source>
        <strain evidence="1">02402/16</strain>
        <tissue evidence="1">Leaf</tissue>
    </source>
</reference>
<dbReference type="Proteomes" id="UP001231189">
    <property type="component" value="Unassembled WGS sequence"/>
</dbReference>
<accession>A0AAD8SD34</accession>
<protein>
    <submittedName>
        <fullName evidence="1">Uncharacterized protein</fullName>
    </submittedName>
</protein>
<dbReference type="EMBL" id="JAUUTY010000004">
    <property type="protein sequence ID" value="KAK1649912.1"/>
    <property type="molecule type" value="Genomic_DNA"/>
</dbReference>
<evidence type="ECO:0000313" key="2">
    <source>
        <dbReference type="Proteomes" id="UP001231189"/>
    </source>
</evidence>
<keyword evidence="2" id="KW-1185">Reference proteome</keyword>
<proteinExistence type="predicted"/>